<dbReference type="InterPro" id="IPR020581">
    <property type="entry name" value="GDC_P"/>
</dbReference>
<dbReference type="InterPro" id="IPR015424">
    <property type="entry name" value="PyrdxlP-dep_Trfase"/>
</dbReference>
<evidence type="ECO:0000313" key="5">
    <source>
        <dbReference type="Proteomes" id="UP001551482"/>
    </source>
</evidence>
<name>A0ABV3DUJ5_9ACTN</name>
<comment type="caution">
    <text evidence="4">The sequence shown here is derived from an EMBL/GenBank/DDBJ whole genome shotgun (WGS) entry which is preliminary data.</text>
</comment>
<gene>
    <name evidence="4" type="ORF">AB0C36_38615</name>
</gene>
<keyword evidence="1" id="KW-0560">Oxidoreductase</keyword>
<organism evidence="4 5">
    <name type="scientific">Streptodolium elevatio</name>
    <dbReference type="NCBI Taxonomy" id="3157996"/>
    <lineage>
        <taxon>Bacteria</taxon>
        <taxon>Bacillati</taxon>
        <taxon>Actinomycetota</taxon>
        <taxon>Actinomycetes</taxon>
        <taxon>Kitasatosporales</taxon>
        <taxon>Streptomycetaceae</taxon>
        <taxon>Streptodolium</taxon>
    </lineage>
</organism>
<sequence>MSSSSRSSSPRPSGPGSLTALEAAGPFTGRHIGPDADQQAKMLAHIGFGSLDELTDAAVPGAIRTLDRLDLPEAVSEAAVHDQLRALAARNTVLRPMIGLGYHGTHTPPVILRNVLENPAGYETSSHDASRSACELH</sequence>
<feature type="compositionally biased region" description="Low complexity" evidence="2">
    <location>
        <begin position="1"/>
        <end position="17"/>
    </location>
</feature>
<evidence type="ECO:0000259" key="3">
    <source>
        <dbReference type="Pfam" id="PF02347"/>
    </source>
</evidence>
<feature type="non-terminal residue" evidence="4">
    <location>
        <position position="137"/>
    </location>
</feature>
<dbReference type="PANTHER" id="PTHR11773:SF1">
    <property type="entry name" value="GLYCINE DEHYDROGENASE (DECARBOXYLATING), MITOCHONDRIAL"/>
    <property type="match status" value="1"/>
</dbReference>
<dbReference type="Pfam" id="PF02347">
    <property type="entry name" value="GDC-P"/>
    <property type="match status" value="1"/>
</dbReference>
<proteinExistence type="predicted"/>
<feature type="region of interest" description="Disordered" evidence="2">
    <location>
        <begin position="1"/>
        <end position="34"/>
    </location>
</feature>
<dbReference type="SUPFAM" id="SSF53383">
    <property type="entry name" value="PLP-dependent transferases"/>
    <property type="match status" value="1"/>
</dbReference>
<evidence type="ECO:0000313" key="4">
    <source>
        <dbReference type="EMBL" id="MEU8139400.1"/>
    </source>
</evidence>
<feature type="domain" description="Glycine cleavage system P-protein N-terminal" evidence="3">
    <location>
        <begin position="30"/>
        <end position="122"/>
    </location>
</feature>
<dbReference type="InterPro" id="IPR049315">
    <property type="entry name" value="GDC-P_N"/>
</dbReference>
<keyword evidence="5" id="KW-1185">Reference proteome</keyword>
<evidence type="ECO:0000256" key="1">
    <source>
        <dbReference type="ARBA" id="ARBA00023002"/>
    </source>
</evidence>
<dbReference type="EMBL" id="JBEZFP010000172">
    <property type="protein sequence ID" value="MEU8139400.1"/>
    <property type="molecule type" value="Genomic_DNA"/>
</dbReference>
<reference evidence="4 5" key="1">
    <citation type="submission" date="2024-06" db="EMBL/GenBank/DDBJ databases">
        <title>The Natural Products Discovery Center: Release of the First 8490 Sequenced Strains for Exploring Actinobacteria Biosynthetic Diversity.</title>
        <authorList>
            <person name="Kalkreuter E."/>
            <person name="Kautsar S.A."/>
            <person name="Yang D."/>
            <person name="Bader C.D."/>
            <person name="Teijaro C.N."/>
            <person name="Fluegel L."/>
            <person name="Davis C.M."/>
            <person name="Simpson J.R."/>
            <person name="Lauterbach L."/>
            <person name="Steele A.D."/>
            <person name="Gui C."/>
            <person name="Meng S."/>
            <person name="Li G."/>
            <person name="Viehrig K."/>
            <person name="Ye F."/>
            <person name="Su P."/>
            <person name="Kiefer A.F."/>
            <person name="Nichols A."/>
            <person name="Cepeda A.J."/>
            <person name="Yan W."/>
            <person name="Fan B."/>
            <person name="Jiang Y."/>
            <person name="Adhikari A."/>
            <person name="Zheng C.-J."/>
            <person name="Schuster L."/>
            <person name="Cowan T.M."/>
            <person name="Smanski M.J."/>
            <person name="Chevrette M.G."/>
            <person name="De Carvalho L.P.S."/>
            <person name="Shen B."/>
        </authorList>
    </citation>
    <scope>NUCLEOTIDE SEQUENCE [LARGE SCALE GENOMIC DNA]</scope>
    <source>
        <strain evidence="4 5">NPDC048946</strain>
    </source>
</reference>
<evidence type="ECO:0000256" key="2">
    <source>
        <dbReference type="SAM" id="MobiDB-lite"/>
    </source>
</evidence>
<accession>A0ABV3DUJ5</accession>
<dbReference type="PANTHER" id="PTHR11773">
    <property type="entry name" value="GLYCINE DEHYDROGENASE, DECARBOXYLATING"/>
    <property type="match status" value="1"/>
</dbReference>
<protein>
    <recommendedName>
        <fullName evidence="3">Glycine cleavage system P-protein N-terminal domain-containing protein</fullName>
    </recommendedName>
</protein>
<dbReference type="Proteomes" id="UP001551482">
    <property type="component" value="Unassembled WGS sequence"/>
</dbReference>